<protein>
    <submittedName>
        <fullName evidence="2">Uncharacterized protein</fullName>
    </submittedName>
</protein>
<feature type="signal peptide" evidence="1">
    <location>
        <begin position="1"/>
        <end position="40"/>
    </location>
</feature>
<dbReference type="EnsemblMetazoa" id="XM_030978686">
    <property type="protein sequence ID" value="XP_030834546"/>
    <property type="gene ID" value="LOC115921323"/>
</dbReference>
<evidence type="ECO:0000313" key="2">
    <source>
        <dbReference type="EnsemblMetazoa" id="XP_030834546"/>
    </source>
</evidence>
<dbReference type="PANTHER" id="PTHR24407:SF14">
    <property type="entry name" value="SIR2-LIKE DOMAIN-CONTAINING PROTEIN"/>
    <property type="match status" value="1"/>
</dbReference>
<dbReference type="OrthoDB" id="10182146at2759"/>
<dbReference type="InterPro" id="IPR011029">
    <property type="entry name" value="DEATH-like_dom_sf"/>
</dbReference>
<reference evidence="3" key="1">
    <citation type="submission" date="2015-02" db="EMBL/GenBank/DDBJ databases">
        <title>Genome sequencing for Strongylocentrotus purpuratus.</title>
        <authorList>
            <person name="Murali S."/>
            <person name="Liu Y."/>
            <person name="Vee V."/>
            <person name="English A."/>
            <person name="Wang M."/>
            <person name="Skinner E."/>
            <person name="Han Y."/>
            <person name="Muzny D.M."/>
            <person name="Worley K.C."/>
            <person name="Gibbs R.A."/>
        </authorList>
    </citation>
    <scope>NUCLEOTIDE SEQUENCE</scope>
</reference>
<dbReference type="Proteomes" id="UP000007110">
    <property type="component" value="Unassembled WGS sequence"/>
</dbReference>
<feature type="chain" id="PRO_5029801416" evidence="1">
    <location>
        <begin position="41"/>
        <end position="186"/>
    </location>
</feature>
<keyword evidence="3" id="KW-1185">Reference proteome</keyword>
<keyword evidence="1" id="KW-0732">Signal</keyword>
<organism evidence="2 3">
    <name type="scientific">Strongylocentrotus purpuratus</name>
    <name type="common">Purple sea urchin</name>
    <dbReference type="NCBI Taxonomy" id="7668"/>
    <lineage>
        <taxon>Eukaryota</taxon>
        <taxon>Metazoa</taxon>
        <taxon>Echinodermata</taxon>
        <taxon>Eleutherozoa</taxon>
        <taxon>Echinozoa</taxon>
        <taxon>Echinoidea</taxon>
        <taxon>Euechinoidea</taxon>
        <taxon>Echinacea</taxon>
        <taxon>Camarodonta</taxon>
        <taxon>Echinidea</taxon>
        <taxon>Strongylocentrotidae</taxon>
        <taxon>Strongylocentrotus</taxon>
    </lineage>
</organism>
<dbReference type="KEGG" id="spu:115921323"/>
<name>A0A7M7NCE8_STRPU</name>
<dbReference type="SUPFAM" id="SSF47986">
    <property type="entry name" value="DEATH domain"/>
    <property type="match status" value="1"/>
</dbReference>
<dbReference type="GeneID" id="115921323"/>
<accession>A0A7M7NCE8</accession>
<dbReference type="AlphaFoldDB" id="A0A7M7NCE8"/>
<dbReference type="InParanoid" id="A0A7M7NCE8"/>
<evidence type="ECO:0000256" key="1">
    <source>
        <dbReference type="SAM" id="SignalP"/>
    </source>
</evidence>
<evidence type="ECO:0000313" key="3">
    <source>
        <dbReference type="Proteomes" id="UP000007110"/>
    </source>
</evidence>
<dbReference type="RefSeq" id="XP_030834546.1">
    <property type="nucleotide sequence ID" value="XM_030978686.1"/>
</dbReference>
<dbReference type="Gene3D" id="1.10.533.10">
    <property type="entry name" value="Death Domain, Fas"/>
    <property type="match status" value="1"/>
</dbReference>
<reference evidence="2" key="2">
    <citation type="submission" date="2021-01" db="UniProtKB">
        <authorList>
            <consortium name="EnsemblMetazoa"/>
        </authorList>
    </citation>
    <scope>IDENTIFICATION</scope>
</reference>
<sequence>MYLSSGLSFCRMRRTSCTMDGFCLLYLLMILLMRSGDVETNPGPDRIVSEEEFIKLSKMIEPTYYKEVGVNLEIPNAELGQIIVQHLLNTNDALMTVFTRWRDKQPLGTDIRALLAEGLERSNLGSLSGELLAGSLVLKQTGEKKKEIMSAACMKAFTAIDNVLLLQAANKHCFDTFSFGTNRIIL</sequence>
<dbReference type="PANTHER" id="PTHR24407">
    <property type="entry name" value="PROTEIN KINASE DOMAIN-CONTAINING PROTEIN"/>
    <property type="match status" value="1"/>
</dbReference>
<proteinExistence type="predicted"/>